<dbReference type="SUPFAM" id="SSF57938">
    <property type="entry name" value="DnaJ/Hsp40 cysteine-rich domain"/>
    <property type="match status" value="1"/>
</dbReference>
<keyword evidence="3 5" id="KW-0863">Zinc-finger</keyword>
<dbReference type="PROSITE" id="PS51188">
    <property type="entry name" value="ZF_CR"/>
    <property type="match status" value="1"/>
</dbReference>
<dbReference type="InterPro" id="IPR002939">
    <property type="entry name" value="DnaJ_C"/>
</dbReference>
<dbReference type="SUPFAM" id="SSF46565">
    <property type="entry name" value="Chaperone J-domain"/>
    <property type="match status" value="1"/>
</dbReference>
<keyword evidence="4 5" id="KW-0862">Zinc</keyword>
<evidence type="ECO:0000256" key="5">
    <source>
        <dbReference type="PROSITE-ProRule" id="PRU00546"/>
    </source>
</evidence>
<dbReference type="CDD" id="cd06257">
    <property type="entry name" value="DnaJ"/>
    <property type="match status" value="1"/>
</dbReference>
<dbReference type="InterPro" id="IPR008971">
    <property type="entry name" value="HSP40/DnaJ_pept-bd"/>
</dbReference>
<dbReference type="CDD" id="cd10747">
    <property type="entry name" value="DnaJ_C"/>
    <property type="match status" value="1"/>
</dbReference>
<feature type="domain" description="J" evidence="6">
    <location>
        <begin position="13"/>
        <end position="74"/>
    </location>
</feature>
<keyword evidence="1 5" id="KW-0479">Metal-binding</keyword>
<comment type="caution">
    <text evidence="8">The sequence shown here is derived from an EMBL/GenBank/DDBJ whole genome shotgun (WGS) entry which is preliminary data.</text>
</comment>
<dbReference type="PROSITE" id="PS00636">
    <property type="entry name" value="DNAJ_1"/>
    <property type="match status" value="1"/>
</dbReference>
<dbReference type="Pfam" id="PF01556">
    <property type="entry name" value="DnaJ_C"/>
    <property type="match status" value="1"/>
</dbReference>
<feature type="domain" description="CR-type" evidence="7">
    <location>
        <begin position="137"/>
        <end position="221"/>
    </location>
</feature>
<evidence type="ECO:0000256" key="4">
    <source>
        <dbReference type="ARBA" id="ARBA00022833"/>
    </source>
</evidence>
<dbReference type="InterPro" id="IPR001305">
    <property type="entry name" value="HSP_DnaJ_Cys-rich_dom"/>
</dbReference>
<dbReference type="Pfam" id="PF00226">
    <property type="entry name" value="DnaJ"/>
    <property type="match status" value="1"/>
</dbReference>
<keyword evidence="2" id="KW-0677">Repeat</keyword>
<evidence type="ECO:0008006" key="10">
    <source>
        <dbReference type="Google" id="ProtNLM"/>
    </source>
</evidence>
<evidence type="ECO:0000256" key="3">
    <source>
        <dbReference type="ARBA" id="ARBA00022771"/>
    </source>
</evidence>
<organism evidence="8 9">
    <name type="scientific">Rehmannia glutinosa</name>
    <name type="common">Chinese foxglove</name>
    <dbReference type="NCBI Taxonomy" id="99300"/>
    <lineage>
        <taxon>Eukaryota</taxon>
        <taxon>Viridiplantae</taxon>
        <taxon>Streptophyta</taxon>
        <taxon>Embryophyta</taxon>
        <taxon>Tracheophyta</taxon>
        <taxon>Spermatophyta</taxon>
        <taxon>Magnoliopsida</taxon>
        <taxon>eudicotyledons</taxon>
        <taxon>Gunneridae</taxon>
        <taxon>Pentapetalae</taxon>
        <taxon>asterids</taxon>
        <taxon>lamiids</taxon>
        <taxon>Lamiales</taxon>
        <taxon>Orobanchaceae</taxon>
        <taxon>Rehmannieae</taxon>
        <taxon>Rehmannia</taxon>
    </lineage>
</organism>
<feature type="zinc finger region" description="CR-type" evidence="5">
    <location>
        <begin position="137"/>
        <end position="221"/>
    </location>
</feature>
<dbReference type="InterPro" id="IPR044713">
    <property type="entry name" value="DNJA1/2-like"/>
</dbReference>
<evidence type="ECO:0000256" key="1">
    <source>
        <dbReference type="ARBA" id="ARBA00022723"/>
    </source>
</evidence>
<dbReference type="InterPro" id="IPR036869">
    <property type="entry name" value="J_dom_sf"/>
</dbReference>
<dbReference type="PRINTS" id="PR00625">
    <property type="entry name" value="JDOMAIN"/>
</dbReference>
<dbReference type="EMBL" id="JABTTQ020002868">
    <property type="protein sequence ID" value="KAK6121627.1"/>
    <property type="molecule type" value="Genomic_DNA"/>
</dbReference>
<dbReference type="Pfam" id="PF00684">
    <property type="entry name" value="DnaJ_CXXCXGXG"/>
    <property type="match status" value="1"/>
</dbReference>
<evidence type="ECO:0000259" key="7">
    <source>
        <dbReference type="PROSITE" id="PS51188"/>
    </source>
</evidence>
<dbReference type="Gene3D" id="2.10.230.10">
    <property type="entry name" value="Heat shock protein DnaJ, cysteine-rich domain"/>
    <property type="match status" value="1"/>
</dbReference>
<reference evidence="8 9" key="1">
    <citation type="journal article" date="2021" name="Comput. Struct. Biotechnol. J.">
        <title>De novo genome assembly of the potent medicinal plant Rehmannia glutinosa using nanopore technology.</title>
        <authorList>
            <person name="Ma L."/>
            <person name="Dong C."/>
            <person name="Song C."/>
            <person name="Wang X."/>
            <person name="Zheng X."/>
            <person name="Niu Y."/>
            <person name="Chen S."/>
            <person name="Feng W."/>
        </authorList>
    </citation>
    <scope>NUCLEOTIDE SEQUENCE [LARGE SCALE GENOMIC DNA]</scope>
    <source>
        <strain evidence="8">DH-2019</strain>
    </source>
</reference>
<evidence type="ECO:0000313" key="8">
    <source>
        <dbReference type="EMBL" id="KAK6121627.1"/>
    </source>
</evidence>
<dbReference type="InterPro" id="IPR036410">
    <property type="entry name" value="HSP_DnaJ_Cys-rich_dom_sf"/>
</dbReference>
<keyword evidence="9" id="KW-1185">Reference proteome</keyword>
<dbReference type="CDD" id="cd10719">
    <property type="entry name" value="DnaJ_zf"/>
    <property type="match status" value="1"/>
</dbReference>
<evidence type="ECO:0000313" key="9">
    <source>
        <dbReference type="Proteomes" id="UP001318860"/>
    </source>
</evidence>
<dbReference type="Gene3D" id="1.10.287.110">
    <property type="entry name" value="DnaJ domain"/>
    <property type="match status" value="1"/>
</dbReference>
<accession>A0ABR0UGE2</accession>
<evidence type="ECO:0000259" key="6">
    <source>
        <dbReference type="PROSITE" id="PS50076"/>
    </source>
</evidence>
<dbReference type="PROSITE" id="PS50076">
    <property type="entry name" value="DNAJ_2"/>
    <property type="match status" value="1"/>
</dbReference>
<dbReference type="SUPFAM" id="SSF49493">
    <property type="entry name" value="HSP40/DnaJ peptide-binding domain"/>
    <property type="match status" value="2"/>
</dbReference>
<evidence type="ECO:0000256" key="2">
    <source>
        <dbReference type="ARBA" id="ARBA00022737"/>
    </source>
</evidence>
<dbReference type="InterPro" id="IPR001623">
    <property type="entry name" value="DnaJ_domain"/>
</dbReference>
<sequence>MFGRAPKRSNNLKYYEILGVPRSASQDELKKAYKKAAIKNHPDKGGDPEKFKELAHAYEILNDPEKREIYDEYGEDALKDGMGGGSQAHDPFNIFESFFGGGFTGGFGGSRGPRSRKRQGEDVVHPLRVSLEDLYNGTTRKHSISRNILCPKCKGKGSKSGTSGRCYGCQGTGTRTTTRQIGPGMIQRIQHVCSECRGSGELISERDKCPQCKGKKVTQEKKVLEVNVEKGMRHNQKIVFSGEADEAPDTITGDIVFVLQEKEHLKFKRKSDDLHAEYNLSLREALCGFQFVLTHLDGRRLRIRSNPGEVFKPGDVKKISVCWVVIFLGMPHYQRPFMKGQLIIHFNVDFPESGFLSPEKSRILATVLPVKSVRRLSDKVLAKCEETTLVDVNIEEEMRQKSYKDSERRTMKMMSQLCIKWRATNNKV</sequence>
<gene>
    <name evidence="8" type="ORF">DH2020_044635</name>
</gene>
<dbReference type="Gene3D" id="2.60.260.20">
    <property type="entry name" value="Urease metallochaperone UreE, N-terminal domain"/>
    <property type="match status" value="2"/>
</dbReference>
<protein>
    <recommendedName>
        <fullName evidence="10">DnaJ-like protein</fullName>
    </recommendedName>
</protein>
<dbReference type="InterPro" id="IPR018253">
    <property type="entry name" value="DnaJ_domain_CS"/>
</dbReference>
<dbReference type="Proteomes" id="UP001318860">
    <property type="component" value="Unassembled WGS sequence"/>
</dbReference>
<dbReference type="PANTHER" id="PTHR43888">
    <property type="entry name" value="DNAJ-LIKE-2, ISOFORM A-RELATED"/>
    <property type="match status" value="1"/>
</dbReference>
<proteinExistence type="predicted"/>
<name>A0ABR0UGE2_REHGL</name>
<dbReference type="SMART" id="SM00271">
    <property type="entry name" value="DnaJ"/>
    <property type="match status" value="1"/>
</dbReference>